<dbReference type="NCBIfam" id="NF011470">
    <property type="entry name" value="PRK14887.1"/>
    <property type="match status" value="1"/>
</dbReference>
<name>A0A7C4I1P2_CALS0</name>
<comment type="caution">
    <text evidence="3">The sequence shown here is derived from an EMBL/GenBank/DDBJ whole genome shotgun (WGS) entry which is preliminary data.</text>
</comment>
<dbReference type="EMBL" id="DTCM01000051">
    <property type="protein sequence ID" value="HGL40791.1"/>
    <property type="molecule type" value="Genomic_DNA"/>
</dbReference>
<dbReference type="Gene3D" id="3.30.310.50">
    <property type="entry name" value="Alpha-D-phosphohexomutase, C-terminal domain"/>
    <property type="match status" value="1"/>
</dbReference>
<evidence type="ECO:0008006" key="4">
    <source>
        <dbReference type="Google" id="ProtNLM"/>
    </source>
</evidence>
<dbReference type="InterPro" id="IPR015419">
    <property type="entry name" value="CTAG/Pcc1"/>
</dbReference>
<accession>A0A7C4I1P2</accession>
<proteinExistence type="inferred from homology"/>
<dbReference type="Pfam" id="PF09341">
    <property type="entry name" value="Pcc1"/>
    <property type="match status" value="1"/>
</dbReference>
<dbReference type="EMBL" id="DTAD01000073">
    <property type="protein sequence ID" value="HGN90770.1"/>
    <property type="molecule type" value="Genomic_DNA"/>
</dbReference>
<evidence type="ECO:0000313" key="3">
    <source>
        <dbReference type="EMBL" id="HGN90770.1"/>
    </source>
</evidence>
<reference evidence="3" key="1">
    <citation type="journal article" date="2020" name="mSystems">
        <title>Genome- and Community-Level Interaction Insights into Carbon Utilization and Element Cycling Functions of Hydrothermarchaeota in Hydrothermal Sediment.</title>
        <authorList>
            <person name="Zhou Z."/>
            <person name="Liu Y."/>
            <person name="Xu W."/>
            <person name="Pan J."/>
            <person name="Luo Z.H."/>
            <person name="Li M."/>
        </authorList>
    </citation>
    <scope>NUCLEOTIDE SEQUENCE [LARGE SCALE GENOMIC DNA]</scope>
    <source>
        <strain evidence="3">SpSt-613</strain>
        <strain evidence="2">SpSt-669</strain>
    </source>
</reference>
<dbReference type="AlphaFoldDB" id="A0A7C4I1P2"/>
<comment type="similarity">
    <text evidence="1">Belongs to the CTAG/PCC1 family.</text>
</comment>
<evidence type="ECO:0000313" key="2">
    <source>
        <dbReference type="EMBL" id="HGL40791.1"/>
    </source>
</evidence>
<sequence>MAQVTIFIEFSTDPDKASSLLNSLKPETDSIRSKRSKACIEKSGGKVSVKLEADDITAARAAANTVIRLLNVSMATMEVLENV</sequence>
<organism evidence="3">
    <name type="scientific">Caldiarchaeum subterraneum</name>
    <dbReference type="NCBI Taxonomy" id="311458"/>
    <lineage>
        <taxon>Archaea</taxon>
        <taxon>Nitrososphaerota</taxon>
        <taxon>Candidatus Caldarchaeales</taxon>
        <taxon>Candidatus Caldarchaeaceae</taxon>
        <taxon>Candidatus Caldarchaeum</taxon>
    </lineage>
</organism>
<protein>
    <recommendedName>
        <fullName evidence="4">Transcription factor Pcc1</fullName>
    </recommendedName>
</protein>
<evidence type="ECO:0000256" key="1">
    <source>
        <dbReference type="ARBA" id="ARBA00007073"/>
    </source>
</evidence>
<gene>
    <name evidence="3" type="ORF">ENT82_06570</name>
    <name evidence="2" type="ORF">ENU43_03910</name>
</gene>